<protein>
    <submittedName>
        <fullName evidence="1">Uncharacterized protein</fullName>
    </submittedName>
</protein>
<dbReference type="PANTHER" id="PTHR40788">
    <property type="entry name" value="CLR5 DOMAIN-CONTAINING PROTEIN-RELATED"/>
    <property type="match status" value="1"/>
</dbReference>
<name>A0A8H7AQ05_9EURO</name>
<dbReference type="PANTHER" id="PTHR40788:SF2">
    <property type="entry name" value="CLR5 DOMAIN-CONTAINING PROTEIN"/>
    <property type="match status" value="1"/>
</dbReference>
<sequence length="287" mass="32554">MVFLTDCCKQILHDIPTDSLISDSYPVQPEPPSKSENSITGHTSLAVTAAETPYRLPSSLDISRLLSLLSATAAAKEDHIWSLREDPGYFHQCVWEASQHRQEMLNDTDGRKHPVFQPHREDVFWHRVTAEIVANSYVGLESFSELSRQAQDLHNLQSTYNLQISPDRDLPEKYTDALLKFRFYLQQLAKGPLSLLKGAVTASPPFRPFSVRLPPDDPNSPLISIQSNGRKMAPVETHLMWLLQTLWEDGRTLFFCGVPLIVDELQRLIDMEPKAKTMITEYVGNLI</sequence>
<gene>
    <name evidence="1" type="ORF">GJ744_004603</name>
</gene>
<accession>A0A8H7AQ05</accession>
<dbReference type="OrthoDB" id="2922289at2759"/>
<reference evidence="1" key="1">
    <citation type="submission" date="2020-02" db="EMBL/GenBank/DDBJ databases">
        <authorList>
            <person name="Palmer J.M."/>
        </authorList>
    </citation>
    <scope>NUCLEOTIDE SEQUENCE</scope>
    <source>
        <strain evidence="1">EPUS1.4</strain>
        <tissue evidence="1">Thallus</tissue>
    </source>
</reference>
<comment type="caution">
    <text evidence="1">The sequence shown here is derived from an EMBL/GenBank/DDBJ whole genome shotgun (WGS) entry which is preliminary data.</text>
</comment>
<proteinExistence type="predicted"/>
<organism evidence="1 2">
    <name type="scientific">Endocarpon pusillum</name>
    <dbReference type="NCBI Taxonomy" id="364733"/>
    <lineage>
        <taxon>Eukaryota</taxon>
        <taxon>Fungi</taxon>
        <taxon>Dikarya</taxon>
        <taxon>Ascomycota</taxon>
        <taxon>Pezizomycotina</taxon>
        <taxon>Eurotiomycetes</taxon>
        <taxon>Chaetothyriomycetidae</taxon>
        <taxon>Verrucariales</taxon>
        <taxon>Verrucariaceae</taxon>
        <taxon>Endocarpon</taxon>
    </lineage>
</organism>
<dbReference type="AlphaFoldDB" id="A0A8H7AQ05"/>
<dbReference type="EMBL" id="JAACFV010000020">
    <property type="protein sequence ID" value="KAF7511414.1"/>
    <property type="molecule type" value="Genomic_DNA"/>
</dbReference>
<keyword evidence="2" id="KW-1185">Reference proteome</keyword>
<dbReference type="Proteomes" id="UP000606974">
    <property type="component" value="Unassembled WGS sequence"/>
</dbReference>
<evidence type="ECO:0000313" key="2">
    <source>
        <dbReference type="Proteomes" id="UP000606974"/>
    </source>
</evidence>
<evidence type="ECO:0000313" key="1">
    <source>
        <dbReference type="EMBL" id="KAF7511414.1"/>
    </source>
</evidence>